<proteinExistence type="inferred from homology"/>
<dbReference type="GO" id="GO:0003676">
    <property type="term" value="F:nucleic acid binding"/>
    <property type="evidence" value="ECO:0007669"/>
    <property type="project" value="InterPro"/>
</dbReference>
<keyword evidence="2 9" id="KW-0378">Hydrolase</keyword>
<comment type="similarity">
    <text evidence="5">Belongs to the DEAD box helicase family.</text>
</comment>
<dbReference type="EMBL" id="MTKQ01000166">
    <property type="protein sequence ID" value="RWX47363.1"/>
    <property type="molecule type" value="Genomic_DNA"/>
</dbReference>
<dbReference type="InterPro" id="IPR000629">
    <property type="entry name" value="RNA-helicase_DEAD-box_CS"/>
</dbReference>
<dbReference type="InterPro" id="IPR044742">
    <property type="entry name" value="DEAD/DEAH_RhlB"/>
</dbReference>
<dbReference type="InterPro" id="IPR011545">
    <property type="entry name" value="DEAD/DEAH_box_helicase_dom"/>
</dbReference>
<reference evidence="9 10" key="1">
    <citation type="submission" date="2017-01" db="EMBL/GenBank/DDBJ databases">
        <title>The cable genome- insights into the physiology and evolution of filamentous bacteria capable of sulfide oxidation via long distance electron transfer.</title>
        <authorList>
            <person name="Schreiber L."/>
            <person name="Bjerg J.T."/>
            <person name="Boggild A."/>
            <person name="Van De Vossenberg J."/>
            <person name="Meysman F."/>
            <person name="Nielsen L.P."/>
            <person name="Schramm A."/>
            <person name="Kjeldsen K.U."/>
        </authorList>
    </citation>
    <scope>NUCLEOTIDE SEQUENCE [LARGE SCALE GENOMIC DNA]</scope>
    <source>
        <strain evidence="9">A2</strain>
    </source>
</reference>
<evidence type="ECO:0000256" key="5">
    <source>
        <dbReference type="ARBA" id="ARBA00038437"/>
    </source>
</evidence>
<dbReference type="PANTHER" id="PTHR47959:SF10">
    <property type="entry name" value="ATP-DEPENDENT RNA HELICASE RHLB"/>
    <property type="match status" value="1"/>
</dbReference>
<dbReference type="AlphaFoldDB" id="A0A444J2Y5"/>
<dbReference type="GO" id="GO:0005524">
    <property type="term" value="F:ATP binding"/>
    <property type="evidence" value="ECO:0007669"/>
    <property type="project" value="UniProtKB-KW"/>
</dbReference>
<dbReference type="GO" id="GO:0016787">
    <property type="term" value="F:hydrolase activity"/>
    <property type="evidence" value="ECO:0007669"/>
    <property type="project" value="UniProtKB-KW"/>
</dbReference>
<dbReference type="CDD" id="cd18787">
    <property type="entry name" value="SF2_C_DEAD"/>
    <property type="match status" value="1"/>
</dbReference>
<dbReference type="InterPro" id="IPR014001">
    <property type="entry name" value="Helicase_ATP-bd"/>
</dbReference>
<protein>
    <submittedName>
        <fullName evidence="9">DEAD/DEAH box helicase</fullName>
        <ecNumber evidence="9">3.6.4.13</ecNumber>
    </submittedName>
</protein>
<dbReference type="SUPFAM" id="SSF52540">
    <property type="entry name" value="P-loop containing nucleoside triphosphate hydrolases"/>
    <property type="match status" value="1"/>
</dbReference>
<dbReference type="PROSITE" id="PS51194">
    <property type="entry name" value="HELICASE_CTER"/>
    <property type="match status" value="1"/>
</dbReference>
<feature type="domain" description="Helicase ATP-binding" evidence="7">
    <location>
        <begin position="1"/>
        <end position="94"/>
    </location>
</feature>
<dbReference type="InterPro" id="IPR050079">
    <property type="entry name" value="DEAD_box_RNA_helicase"/>
</dbReference>
<evidence type="ECO:0000313" key="10">
    <source>
        <dbReference type="Proteomes" id="UP000286862"/>
    </source>
</evidence>
<dbReference type="PANTHER" id="PTHR47959">
    <property type="entry name" value="ATP-DEPENDENT RNA HELICASE RHLE-RELATED"/>
    <property type="match status" value="1"/>
</dbReference>
<dbReference type="Pfam" id="PF00271">
    <property type="entry name" value="Helicase_C"/>
    <property type="match status" value="1"/>
</dbReference>
<gene>
    <name evidence="9" type="ORF">VT99_11661</name>
</gene>
<dbReference type="SMART" id="SM00490">
    <property type="entry name" value="HELICc"/>
    <property type="match status" value="1"/>
</dbReference>
<dbReference type="Gene3D" id="3.40.50.300">
    <property type="entry name" value="P-loop containing nucleotide triphosphate hydrolases"/>
    <property type="match status" value="2"/>
</dbReference>
<keyword evidence="3 9" id="KW-0347">Helicase</keyword>
<evidence type="ECO:0000259" key="8">
    <source>
        <dbReference type="PROSITE" id="PS51194"/>
    </source>
</evidence>
<comment type="caution">
    <text evidence="9">The sequence shown here is derived from an EMBL/GenBank/DDBJ whole genome shotgun (WGS) entry which is preliminary data.</text>
</comment>
<dbReference type="PROSITE" id="PS51192">
    <property type="entry name" value="HELICASE_ATP_BIND_1"/>
    <property type="match status" value="1"/>
</dbReference>
<dbReference type="Pfam" id="PF00270">
    <property type="entry name" value="DEAD"/>
    <property type="match status" value="1"/>
</dbReference>
<evidence type="ECO:0000313" key="9">
    <source>
        <dbReference type="EMBL" id="RWX47363.1"/>
    </source>
</evidence>
<evidence type="ECO:0000256" key="1">
    <source>
        <dbReference type="ARBA" id="ARBA00022741"/>
    </source>
</evidence>
<dbReference type="GO" id="GO:0003724">
    <property type="term" value="F:RNA helicase activity"/>
    <property type="evidence" value="ECO:0007669"/>
    <property type="project" value="UniProtKB-EC"/>
</dbReference>
<feature type="compositionally biased region" description="Basic and acidic residues" evidence="6">
    <location>
        <begin position="268"/>
        <end position="292"/>
    </location>
</feature>
<evidence type="ECO:0000256" key="2">
    <source>
        <dbReference type="ARBA" id="ARBA00022801"/>
    </source>
</evidence>
<dbReference type="CDD" id="cd00268">
    <property type="entry name" value="DEADc"/>
    <property type="match status" value="1"/>
</dbReference>
<name>A0A444J2Y5_9BACT</name>
<dbReference type="EC" id="3.6.4.13" evidence="9"/>
<evidence type="ECO:0000256" key="6">
    <source>
        <dbReference type="SAM" id="MobiDB-lite"/>
    </source>
</evidence>
<feature type="region of interest" description="Disordered" evidence="6">
    <location>
        <begin position="261"/>
        <end position="299"/>
    </location>
</feature>
<evidence type="ECO:0000259" key="7">
    <source>
        <dbReference type="PROSITE" id="PS51192"/>
    </source>
</evidence>
<dbReference type="Proteomes" id="UP000286862">
    <property type="component" value="Unassembled WGS sequence"/>
</dbReference>
<keyword evidence="4" id="KW-0067">ATP-binding</keyword>
<organism evidence="9 10">
    <name type="scientific">Candidatus Electrothrix marina</name>
    <dbReference type="NCBI Taxonomy" id="1859130"/>
    <lineage>
        <taxon>Bacteria</taxon>
        <taxon>Pseudomonadati</taxon>
        <taxon>Thermodesulfobacteriota</taxon>
        <taxon>Desulfobulbia</taxon>
        <taxon>Desulfobulbales</taxon>
        <taxon>Desulfobulbaceae</taxon>
        <taxon>Candidatus Electrothrix</taxon>
    </lineage>
</organism>
<dbReference type="InterPro" id="IPR027417">
    <property type="entry name" value="P-loop_NTPase"/>
</dbReference>
<evidence type="ECO:0000256" key="3">
    <source>
        <dbReference type="ARBA" id="ARBA00022806"/>
    </source>
</evidence>
<dbReference type="InterPro" id="IPR001650">
    <property type="entry name" value="Helicase_C-like"/>
</dbReference>
<evidence type="ECO:0000256" key="4">
    <source>
        <dbReference type="ARBA" id="ARBA00022840"/>
    </source>
</evidence>
<dbReference type="PROSITE" id="PS00039">
    <property type="entry name" value="DEAD_ATP_HELICASE"/>
    <property type="match status" value="1"/>
</dbReference>
<feature type="domain" description="Helicase C-terminal" evidence="8">
    <location>
        <begin position="105"/>
        <end position="266"/>
    </location>
</feature>
<feature type="non-terminal residue" evidence="9">
    <location>
        <position position="1"/>
    </location>
</feature>
<keyword evidence="1" id="KW-0547">Nucleotide-binding</keyword>
<dbReference type="GO" id="GO:0005829">
    <property type="term" value="C:cytosol"/>
    <property type="evidence" value="ECO:0007669"/>
    <property type="project" value="TreeGrafter"/>
</dbReference>
<sequence>QERVLAERPVDVLVATPGRLLDYVSKRVLNLQQAGIMVIDEADRMLDMGFIPDVRRIIYKTPPKEKRQTMLFSATLTEDVKHLASQWCVKPISIESDPEQVAIDTVRQVVYTVTSDEKYHVLYNLIKTQEHERIMVFTNMKSEAARLNDRLQRNGINAILLTGDVPQKKRMTRLESFRGGDTAVMIATDVAGRGIHIDGISHVVNYTLPYEPEDYVHRIGRTGRAGESGIAISFACEEGAFQLPDIEEYIGNSLTCTLPEEELLVKPPKGENKGRNKGSERGLRNPRSDGGKRHQAKRR</sequence>
<accession>A0A444J2Y5</accession>